<dbReference type="RefSeq" id="XP_007743493.1">
    <property type="nucleotide sequence ID" value="XM_007745303.1"/>
</dbReference>
<keyword evidence="2" id="KW-0472">Membrane</keyword>
<feature type="region of interest" description="Disordered" evidence="1">
    <location>
        <begin position="41"/>
        <end position="161"/>
    </location>
</feature>
<feature type="compositionally biased region" description="Polar residues" evidence="1">
    <location>
        <begin position="48"/>
        <end position="68"/>
    </location>
</feature>
<evidence type="ECO:0000313" key="4">
    <source>
        <dbReference type="Proteomes" id="UP000019471"/>
    </source>
</evidence>
<evidence type="ECO:0000256" key="1">
    <source>
        <dbReference type="SAM" id="MobiDB-lite"/>
    </source>
</evidence>
<keyword evidence="2" id="KW-1133">Transmembrane helix</keyword>
<name>W9X4E8_9EURO</name>
<comment type="caution">
    <text evidence="3">The sequence shown here is derived from an EMBL/GenBank/DDBJ whole genome shotgun (WGS) entry which is preliminary data.</text>
</comment>
<feature type="compositionally biased region" description="Basic and acidic residues" evidence="1">
    <location>
        <begin position="94"/>
        <end position="103"/>
    </location>
</feature>
<sequence length="186" mass="20853">MLPLSALIILGVVGTFSTLTFLFAIYHTVKTRLEARRLQRVGPDNDMSRSLTETAVSPGTIARSQTSMPEAPPSTPSITHPGTPEAEYPPPLPRELELKDNISRARTPKSPLSPMIRRPKMPDVEHSTHLPRECKTQAEDFLRAETPPPLPPSNRDRLPRIHRDRDSMHEIYEIYSKLPPTPKSAP</sequence>
<dbReference type="Proteomes" id="UP000019471">
    <property type="component" value="Unassembled WGS sequence"/>
</dbReference>
<keyword evidence="2" id="KW-0812">Transmembrane</keyword>
<proteinExistence type="predicted"/>
<dbReference type="AlphaFoldDB" id="W9X4E8"/>
<dbReference type="GeneID" id="19189420"/>
<dbReference type="HOGENOM" id="CLU_112540_0_0_1"/>
<evidence type="ECO:0000313" key="3">
    <source>
        <dbReference type="EMBL" id="EXJ72195.1"/>
    </source>
</evidence>
<feature type="non-terminal residue" evidence="3">
    <location>
        <position position="186"/>
    </location>
</feature>
<protein>
    <submittedName>
        <fullName evidence="3">Uncharacterized protein</fullName>
    </submittedName>
</protein>
<dbReference type="EMBL" id="AMGX01000006">
    <property type="protein sequence ID" value="EXJ72195.1"/>
    <property type="molecule type" value="Genomic_DNA"/>
</dbReference>
<dbReference type="OrthoDB" id="4161593at2759"/>
<accession>W9X4E8</accession>
<organism evidence="3 4">
    <name type="scientific">Cladophialophora psammophila CBS 110553</name>
    <dbReference type="NCBI Taxonomy" id="1182543"/>
    <lineage>
        <taxon>Eukaryota</taxon>
        <taxon>Fungi</taxon>
        <taxon>Dikarya</taxon>
        <taxon>Ascomycota</taxon>
        <taxon>Pezizomycotina</taxon>
        <taxon>Eurotiomycetes</taxon>
        <taxon>Chaetothyriomycetidae</taxon>
        <taxon>Chaetothyriales</taxon>
        <taxon>Herpotrichiellaceae</taxon>
        <taxon>Cladophialophora</taxon>
    </lineage>
</organism>
<feature type="compositionally biased region" description="Basic and acidic residues" evidence="1">
    <location>
        <begin position="120"/>
        <end position="143"/>
    </location>
</feature>
<reference evidence="3 4" key="1">
    <citation type="submission" date="2013-03" db="EMBL/GenBank/DDBJ databases">
        <title>The Genome Sequence of Cladophialophora psammophila CBS 110553.</title>
        <authorList>
            <consortium name="The Broad Institute Genomics Platform"/>
            <person name="Cuomo C."/>
            <person name="de Hoog S."/>
            <person name="Gorbushina A."/>
            <person name="Walker B."/>
            <person name="Young S.K."/>
            <person name="Zeng Q."/>
            <person name="Gargeya S."/>
            <person name="Fitzgerald M."/>
            <person name="Haas B."/>
            <person name="Abouelleil A."/>
            <person name="Allen A.W."/>
            <person name="Alvarado L."/>
            <person name="Arachchi H.M."/>
            <person name="Berlin A.M."/>
            <person name="Chapman S.B."/>
            <person name="Gainer-Dewar J."/>
            <person name="Goldberg J."/>
            <person name="Griggs A."/>
            <person name="Gujja S."/>
            <person name="Hansen M."/>
            <person name="Howarth C."/>
            <person name="Imamovic A."/>
            <person name="Ireland A."/>
            <person name="Larimer J."/>
            <person name="McCowan C."/>
            <person name="Murphy C."/>
            <person name="Pearson M."/>
            <person name="Poon T.W."/>
            <person name="Priest M."/>
            <person name="Roberts A."/>
            <person name="Saif S."/>
            <person name="Shea T."/>
            <person name="Sisk P."/>
            <person name="Sykes S."/>
            <person name="Wortman J."/>
            <person name="Nusbaum C."/>
            <person name="Birren B."/>
        </authorList>
    </citation>
    <scope>NUCLEOTIDE SEQUENCE [LARGE SCALE GENOMIC DNA]</scope>
    <source>
        <strain evidence="3 4">CBS 110553</strain>
    </source>
</reference>
<evidence type="ECO:0000256" key="2">
    <source>
        <dbReference type="SAM" id="Phobius"/>
    </source>
</evidence>
<gene>
    <name evidence="3" type="ORF">A1O5_04699</name>
</gene>
<feature type="transmembrane region" description="Helical" evidence="2">
    <location>
        <begin position="6"/>
        <end position="29"/>
    </location>
</feature>
<keyword evidence="4" id="KW-1185">Reference proteome</keyword>